<dbReference type="AlphaFoldDB" id="A0A1S3FEX6"/>
<dbReference type="PANTHER" id="PTHR10269">
    <property type="entry name" value="GDNF RECEPTOR ALPHA"/>
    <property type="match status" value="1"/>
</dbReference>
<proteinExistence type="inferred from homology"/>
<dbReference type="KEGG" id="dord:105987702"/>
<dbReference type="GO" id="GO:0038023">
    <property type="term" value="F:signaling receptor activity"/>
    <property type="evidence" value="ECO:0007669"/>
    <property type="project" value="InterPro"/>
</dbReference>
<keyword evidence="6" id="KW-0675">Receptor</keyword>
<evidence type="ECO:0000256" key="8">
    <source>
        <dbReference type="SAM" id="MobiDB-lite"/>
    </source>
</evidence>
<feature type="domain" description="GDNF/GAS1" evidence="9">
    <location>
        <begin position="597"/>
        <end position="693"/>
    </location>
</feature>
<dbReference type="OrthoDB" id="8735237at2759"/>
<gene>
    <name evidence="11" type="primary">Gfral</name>
</gene>
<evidence type="ECO:0000256" key="1">
    <source>
        <dbReference type="ARBA" id="ARBA00004236"/>
    </source>
</evidence>
<comment type="subcellular location">
    <subcellularLocation>
        <location evidence="1">Cell membrane</location>
    </subcellularLocation>
</comment>
<dbReference type="RefSeq" id="XP_012874512.1">
    <property type="nucleotide sequence ID" value="XM_013019058.1"/>
</dbReference>
<feature type="region of interest" description="Disordered" evidence="8">
    <location>
        <begin position="37"/>
        <end position="66"/>
    </location>
</feature>
<sequence>MAAAPPPASCSPNTTPTFMRPFTQLPCLAELQSVPFHSAPKDNTERPHLRTRRTSNAQSTAQERPFPVHSGHTCPFTCCPPFLEVNIFGAAGLSGEEDSGGCTCTGCESAWSVVAEACTAAGDPCSITNASHCGLSVRALLESKPWLKECLCAGDLYCAVSKFLGQNCINASEESVQFPASGSGWDHAGAPSSTAGVRAPCPTAGRVCARPQESCKEACSAQALWCRGRGGGQRGPGGGQLCSTARDRLSATRLWDCLCPDPRDTGCASVWKRLFEDICSREAAASSPLLAVPVSIATVFRRDHDHGNNVTFTRAEGALCLPFLSGVPALGLGPASPPREGGAVSFLVWERMGGPHPLPRAHGCSVLCSWRGSERSHGAGSACAARGWLRPLSSEESASRVAWTRSRVVGREAAGVSSSEDTGPGRSPGPVLRLPSAVHHGSSDRAVGPAASGLPQTDVWLQPQTPFHTLNSRHLLWEVLTAQPLERATPGLTGVSGSLRLWRSRSCWDVTRACLEDLSCNARLAAYLAACPARGGPCAPRPCQAATRRFYESLPPAAAQALALCTCDPPDDHALCQQSQDALHGPRCARPARPRTCLQVMRSCRRDRVCRERYRTFQAACWPRVAAECQEDETCLGLLHRPGLRCSGSRGCRAAFVGTLGTALHAPCTCQAAAQSQELPCRAVQHLLRREACFRSSVGQEGVCGKGLKRSPAQRIACAGEATLSVFPR</sequence>
<dbReference type="PANTHER" id="PTHR10269:SF1">
    <property type="entry name" value="GDNF FAMILY RECEPTOR ALPHA-LIKE"/>
    <property type="match status" value="1"/>
</dbReference>
<keyword evidence="3" id="KW-1003">Cell membrane</keyword>
<name>A0A1S3FEX6_DIPOR</name>
<feature type="region of interest" description="Disordered" evidence="8">
    <location>
        <begin position="412"/>
        <end position="452"/>
    </location>
</feature>
<feature type="compositionally biased region" description="Basic and acidic residues" evidence="8">
    <location>
        <begin position="39"/>
        <end position="48"/>
    </location>
</feature>
<comment type="similarity">
    <text evidence="2">Belongs to the GDNFR family.</text>
</comment>
<dbReference type="FunCoup" id="A0A1S3FEX6">
    <property type="interactions" value="37"/>
</dbReference>
<reference evidence="11" key="1">
    <citation type="submission" date="2025-08" db="UniProtKB">
        <authorList>
            <consortium name="RefSeq"/>
        </authorList>
    </citation>
    <scope>IDENTIFICATION</scope>
    <source>
        <tissue evidence="11">Kidney</tissue>
    </source>
</reference>
<keyword evidence="4" id="KW-0732">Signal</keyword>
<evidence type="ECO:0000259" key="9">
    <source>
        <dbReference type="SMART" id="SM00907"/>
    </source>
</evidence>
<evidence type="ECO:0000256" key="7">
    <source>
        <dbReference type="ARBA" id="ARBA00023180"/>
    </source>
</evidence>
<evidence type="ECO:0000256" key="3">
    <source>
        <dbReference type="ARBA" id="ARBA00022475"/>
    </source>
</evidence>
<evidence type="ECO:0000256" key="5">
    <source>
        <dbReference type="ARBA" id="ARBA00023136"/>
    </source>
</evidence>
<feature type="domain" description="GDNF/GAS1" evidence="9">
    <location>
        <begin position="507"/>
        <end position="588"/>
    </location>
</feature>
<dbReference type="GO" id="GO:0043235">
    <property type="term" value="C:receptor complex"/>
    <property type="evidence" value="ECO:0007669"/>
    <property type="project" value="TreeGrafter"/>
</dbReference>
<dbReference type="GO" id="GO:0007169">
    <property type="term" value="P:cell surface receptor protein tyrosine kinase signaling pathway"/>
    <property type="evidence" value="ECO:0007669"/>
    <property type="project" value="UniProtKB-ARBA"/>
</dbReference>
<dbReference type="GeneID" id="105987702"/>
<protein>
    <submittedName>
        <fullName evidence="11">GDNF family receptor alpha-like</fullName>
    </submittedName>
</protein>
<organism evidence="10 11">
    <name type="scientific">Dipodomys ordii</name>
    <name type="common">Ord's kangaroo rat</name>
    <dbReference type="NCBI Taxonomy" id="10020"/>
    <lineage>
        <taxon>Eukaryota</taxon>
        <taxon>Metazoa</taxon>
        <taxon>Chordata</taxon>
        <taxon>Craniata</taxon>
        <taxon>Vertebrata</taxon>
        <taxon>Euteleostomi</taxon>
        <taxon>Mammalia</taxon>
        <taxon>Eutheria</taxon>
        <taxon>Euarchontoglires</taxon>
        <taxon>Glires</taxon>
        <taxon>Rodentia</taxon>
        <taxon>Castorimorpha</taxon>
        <taxon>Heteromyidae</taxon>
        <taxon>Dipodomyinae</taxon>
        <taxon>Dipodomys</taxon>
    </lineage>
</organism>
<dbReference type="InParanoid" id="A0A1S3FEX6"/>
<dbReference type="InterPro" id="IPR016017">
    <property type="entry name" value="GDNF/GAS1"/>
</dbReference>
<dbReference type="SUPFAM" id="SSF110035">
    <property type="entry name" value="GDNF receptor-like"/>
    <property type="match status" value="2"/>
</dbReference>
<evidence type="ECO:0000256" key="2">
    <source>
        <dbReference type="ARBA" id="ARBA00005961"/>
    </source>
</evidence>
<evidence type="ECO:0000313" key="10">
    <source>
        <dbReference type="Proteomes" id="UP000081671"/>
    </source>
</evidence>
<dbReference type="GO" id="GO:0009897">
    <property type="term" value="C:external side of plasma membrane"/>
    <property type="evidence" value="ECO:0007669"/>
    <property type="project" value="TreeGrafter"/>
</dbReference>
<dbReference type="SMART" id="SM00907">
    <property type="entry name" value="GDNF"/>
    <property type="match status" value="2"/>
</dbReference>
<keyword evidence="7" id="KW-0325">Glycoprotein</keyword>
<evidence type="ECO:0000256" key="4">
    <source>
        <dbReference type="ARBA" id="ARBA00022729"/>
    </source>
</evidence>
<evidence type="ECO:0000313" key="11">
    <source>
        <dbReference type="RefSeq" id="XP_012874512.1"/>
    </source>
</evidence>
<dbReference type="Gene3D" id="1.10.220.110">
    <property type="entry name" value="GDNF binding domain"/>
    <property type="match status" value="1"/>
</dbReference>
<dbReference type="GO" id="GO:0007399">
    <property type="term" value="P:nervous system development"/>
    <property type="evidence" value="ECO:0007669"/>
    <property type="project" value="TreeGrafter"/>
</dbReference>
<keyword evidence="10" id="KW-1185">Reference proteome</keyword>
<dbReference type="InterPro" id="IPR037193">
    <property type="entry name" value="GDNF_alpha"/>
</dbReference>
<dbReference type="Proteomes" id="UP000081671">
    <property type="component" value="Unplaced"/>
</dbReference>
<accession>A0A1S3FEX6</accession>
<dbReference type="CTD" id="389400"/>
<keyword evidence="5" id="KW-0472">Membrane</keyword>
<dbReference type="InterPro" id="IPR003438">
    <property type="entry name" value="GDNF_rcpt"/>
</dbReference>
<dbReference type="Pfam" id="PF02351">
    <property type="entry name" value="GDNF"/>
    <property type="match status" value="2"/>
</dbReference>
<evidence type="ECO:0000256" key="6">
    <source>
        <dbReference type="ARBA" id="ARBA00023170"/>
    </source>
</evidence>